<feature type="region of interest" description="Disordered" evidence="1">
    <location>
        <begin position="155"/>
        <end position="175"/>
    </location>
</feature>
<evidence type="ECO:0000256" key="1">
    <source>
        <dbReference type="SAM" id="MobiDB-lite"/>
    </source>
</evidence>
<feature type="compositionally biased region" description="Polar residues" evidence="1">
    <location>
        <begin position="214"/>
        <end position="236"/>
    </location>
</feature>
<evidence type="ECO:0000313" key="3">
    <source>
        <dbReference type="Proteomes" id="UP001479436"/>
    </source>
</evidence>
<dbReference type="Proteomes" id="UP001479436">
    <property type="component" value="Unassembled WGS sequence"/>
</dbReference>
<proteinExistence type="predicted"/>
<gene>
    <name evidence="2" type="ORF">K7432_017125</name>
</gene>
<feature type="compositionally biased region" description="Polar residues" evidence="1">
    <location>
        <begin position="155"/>
        <end position="167"/>
    </location>
</feature>
<protein>
    <submittedName>
        <fullName evidence="2">Uncharacterized protein</fullName>
    </submittedName>
</protein>
<comment type="caution">
    <text evidence="2">The sequence shown here is derived from an EMBL/GenBank/DDBJ whole genome shotgun (WGS) entry which is preliminary data.</text>
</comment>
<name>A0ABR2VKS3_9FUNG</name>
<dbReference type="EMBL" id="JASJQH010010234">
    <property type="protein sequence ID" value="KAK9674602.1"/>
    <property type="molecule type" value="Genomic_DNA"/>
</dbReference>
<accession>A0ABR2VKS3</accession>
<organism evidence="2 3">
    <name type="scientific">Basidiobolus ranarum</name>
    <dbReference type="NCBI Taxonomy" id="34480"/>
    <lineage>
        <taxon>Eukaryota</taxon>
        <taxon>Fungi</taxon>
        <taxon>Fungi incertae sedis</taxon>
        <taxon>Zoopagomycota</taxon>
        <taxon>Entomophthoromycotina</taxon>
        <taxon>Basidiobolomycetes</taxon>
        <taxon>Basidiobolales</taxon>
        <taxon>Basidiobolaceae</taxon>
        <taxon>Basidiobolus</taxon>
    </lineage>
</organism>
<sequence length="290" mass="31746">MESPIIMTSTHSTHLSTASACKSSVNNTEGLSCSTPELVLPPLTTCYACMNSQKQHHSPFVPPPVDSDCCPVCCPVVVEYPCCSTSNPPSYNYPPPPPPPPAYSLPSHHACTPCPPSCPDPQPCYAEEIAPCDGSCLPQHCYTCSRQLPIIESQNGLTRPTPIYTQQRNEEPHPSDLQLDSLKLVSPVLDSTPSSRNNSPRSPLYVPQAEIYTPNHSKQVTPNTQTSSSHSESNLNILPDKILPMPRNTSTKLFDNRISLQPLNVEERRENVVVLPNSEKQRLPSQSSII</sequence>
<evidence type="ECO:0000313" key="2">
    <source>
        <dbReference type="EMBL" id="KAK9674602.1"/>
    </source>
</evidence>
<keyword evidence="3" id="KW-1185">Reference proteome</keyword>
<reference evidence="2 3" key="1">
    <citation type="submission" date="2023-04" db="EMBL/GenBank/DDBJ databases">
        <title>Genome of Basidiobolus ranarum AG-B5.</title>
        <authorList>
            <person name="Stajich J.E."/>
            <person name="Carter-House D."/>
            <person name="Gryganskyi A."/>
        </authorList>
    </citation>
    <scope>NUCLEOTIDE SEQUENCE [LARGE SCALE GENOMIC DNA]</scope>
    <source>
        <strain evidence="2 3">AG-B5</strain>
    </source>
</reference>
<feature type="region of interest" description="Disordered" evidence="1">
    <location>
        <begin position="214"/>
        <end position="244"/>
    </location>
</feature>